<protein>
    <submittedName>
        <fullName evidence="1">Uncharacterized protein</fullName>
    </submittedName>
</protein>
<name>A0ACB9HNP7_9ASTR</name>
<accession>A0ACB9HNP7</accession>
<sequence>MNHSLGSMAAVDDANQVKKSMVIEEDEVEPMVKDEVVITMLPSVVKDFMGGKPTGRFSKGKTLADYMVDKLGVKDYLPAYLDPFLQDEDMVTGVSFASATSGFDPLTAKLLNVFSLWDQIEMFKEYIVKLKWNVGEEEANDIIENSLYMVSWSSNDWVMLHCYPSTNN</sequence>
<dbReference type="Proteomes" id="UP001056120">
    <property type="component" value="Linkage Group LG11"/>
</dbReference>
<proteinExistence type="predicted"/>
<dbReference type="EMBL" id="CM042028">
    <property type="protein sequence ID" value="KAI3797340.1"/>
    <property type="molecule type" value="Genomic_DNA"/>
</dbReference>
<comment type="caution">
    <text evidence="1">The sequence shown here is derived from an EMBL/GenBank/DDBJ whole genome shotgun (WGS) entry which is preliminary data.</text>
</comment>
<organism evidence="1 2">
    <name type="scientific">Smallanthus sonchifolius</name>
    <dbReference type="NCBI Taxonomy" id="185202"/>
    <lineage>
        <taxon>Eukaryota</taxon>
        <taxon>Viridiplantae</taxon>
        <taxon>Streptophyta</taxon>
        <taxon>Embryophyta</taxon>
        <taxon>Tracheophyta</taxon>
        <taxon>Spermatophyta</taxon>
        <taxon>Magnoliopsida</taxon>
        <taxon>eudicotyledons</taxon>
        <taxon>Gunneridae</taxon>
        <taxon>Pentapetalae</taxon>
        <taxon>asterids</taxon>
        <taxon>campanulids</taxon>
        <taxon>Asterales</taxon>
        <taxon>Asteraceae</taxon>
        <taxon>Asteroideae</taxon>
        <taxon>Heliantheae alliance</taxon>
        <taxon>Millerieae</taxon>
        <taxon>Smallanthus</taxon>
    </lineage>
</organism>
<evidence type="ECO:0000313" key="1">
    <source>
        <dbReference type="EMBL" id="KAI3797340.1"/>
    </source>
</evidence>
<evidence type="ECO:0000313" key="2">
    <source>
        <dbReference type="Proteomes" id="UP001056120"/>
    </source>
</evidence>
<gene>
    <name evidence="1" type="ORF">L1987_32596</name>
</gene>
<reference evidence="2" key="1">
    <citation type="journal article" date="2022" name="Mol. Ecol. Resour.">
        <title>The genomes of chicory, endive, great burdock and yacon provide insights into Asteraceae palaeo-polyploidization history and plant inulin production.</title>
        <authorList>
            <person name="Fan W."/>
            <person name="Wang S."/>
            <person name="Wang H."/>
            <person name="Wang A."/>
            <person name="Jiang F."/>
            <person name="Liu H."/>
            <person name="Zhao H."/>
            <person name="Xu D."/>
            <person name="Zhang Y."/>
        </authorList>
    </citation>
    <scope>NUCLEOTIDE SEQUENCE [LARGE SCALE GENOMIC DNA]</scope>
    <source>
        <strain evidence="2">cv. Yunnan</strain>
    </source>
</reference>
<reference evidence="1 2" key="2">
    <citation type="journal article" date="2022" name="Mol. Ecol. Resour.">
        <title>The genomes of chicory, endive, great burdock and yacon provide insights into Asteraceae paleo-polyploidization history and plant inulin production.</title>
        <authorList>
            <person name="Fan W."/>
            <person name="Wang S."/>
            <person name="Wang H."/>
            <person name="Wang A."/>
            <person name="Jiang F."/>
            <person name="Liu H."/>
            <person name="Zhao H."/>
            <person name="Xu D."/>
            <person name="Zhang Y."/>
        </authorList>
    </citation>
    <scope>NUCLEOTIDE SEQUENCE [LARGE SCALE GENOMIC DNA]</scope>
    <source>
        <strain evidence="2">cv. Yunnan</strain>
        <tissue evidence="1">Leaves</tissue>
    </source>
</reference>
<keyword evidence="2" id="KW-1185">Reference proteome</keyword>